<feature type="transmembrane region" description="Helical" evidence="6">
    <location>
        <begin position="54"/>
        <end position="77"/>
    </location>
</feature>
<comment type="subcellular location">
    <subcellularLocation>
        <location evidence="1">Membrane</location>
        <topology evidence="1">Multi-pass membrane protein</topology>
    </subcellularLocation>
</comment>
<name>A0A162MUD9_9HYPO</name>
<dbReference type="PANTHER" id="PTHR45649:SF41">
    <property type="entry name" value="TRANSPORTER, PUTATIVE (EUROFUNG)-RELATED"/>
    <property type="match status" value="1"/>
</dbReference>
<feature type="transmembrane region" description="Helical" evidence="6">
    <location>
        <begin position="209"/>
        <end position="227"/>
    </location>
</feature>
<evidence type="ECO:0000256" key="1">
    <source>
        <dbReference type="ARBA" id="ARBA00004141"/>
    </source>
</evidence>
<feature type="transmembrane region" description="Helical" evidence="6">
    <location>
        <begin position="388"/>
        <end position="406"/>
    </location>
</feature>
<feature type="transmembrane region" description="Helical" evidence="6">
    <location>
        <begin position="177"/>
        <end position="197"/>
    </location>
</feature>
<keyword evidence="2" id="KW-0813">Transport</keyword>
<sequence>MSDTDSGKNYMVEISSEAHVFETGKLSARGGTEADERDMEMLGRKQVLNRNFRFLSTLGFACTLMSTWEIVLMTSSFGLVNGGLAGLVWGYLIVWMGYMLVFASIAEMASMAPTSGGQYHWISEFAPPRAQKFFSYTIGWIAVLGWQTGITSLAFLAGTMIQGLLVLCQPTYVFANWHGTLLVIAITAFCILFNTVLAGRLPVVEGTVLVVHIVGFFAVLLPLWVLAPRTSPADVFGAFTNLGGWSSTGLAVMVGLLSPVYTLIGADSTVHMAEEVRDASRVLPRAILTAATLNGAMGWIMLITFCFTLGDVAAIVDSPTGYPFIAAFYNATNSFAGTAVMTSILIVNVTSACISTVATVSRQTWSFARDGGLPGSAFIAHVKPGWNIPLNAVLLTFTITALLSLINIGSSVAFNAIGSLAVSALLGTYLISFSFLILRRLRGPALPASRWSLGRWGLAVNVGAVAFLAVVWVFVFFPQTATVTPETMNWNVVMFCGTMIFAVVYYFAWGHKCYRPPVSLVKRDLD</sequence>
<proteinExistence type="predicted"/>
<dbReference type="OrthoDB" id="3257095at2759"/>
<keyword evidence="5 6" id="KW-0472">Membrane</keyword>
<dbReference type="PIRSF" id="PIRSF006060">
    <property type="entry name" value="AA_transporter"/>
    <property type="match status" value="1"/>
</dbReference>
<dbReference type="InterPro" id="IPR002293">
    <property type="entry name" value="AA/rel_permease1"/>
</dbReference>
<dbReference type="GO" id="GO:0016020">
    <property type="term" value="C:membrane"/>
    <property type="evidence" value="ECO:0007669"/>
    <property type="project" value="UniProtKB-SubCell"/>
</dbReference>
<feature type="transmembrane region" description="Helical" evidence="6">
    <location>
        <begin position="489"/>
        <end position="508"/>
    </location>
</feature>
<dbReference type="GO" id="GO:0022857">
    <property type="term" value="F:transmembrane transporter activity"/>
    <property type="evidence" value="ECO:0007669"/>
    <property type="project" value="InterPro"/>
</dbReference>
<evidence type="ECO:0000313" key="7">
    <source>
        <dbReference type="EMBL" id="OAA67120.1"/>
    </source>
</evidence>
<feature type="transmembrane region" description="Helical" evidence="6">
    <location>
        <begin position="89"/>
        <end position="112"/>
    </location>
</feature>
<feature type="transmembrane region" description="Helical" evidence="6">
    <location>
        <begin position="247"/>
        <end position="266"/>
    </location>
</feature>
<feature type="transmembrane region" description="Helical" evidence="6">
    <location>
        <begin position="458"/>
        <end position="477"/>
    </location>
</feature>
<protein>
    <submittedName>
        <fullName evidence="7">Amino acid permease</fullName>
    </submittedName>
</protein>
<feature type="transmembrane region" description="Helical" evidence="6">
    <location>
        <begin position="412"/>
        <end position="438"/>
    </location>
</feature>
<feature type="transmembrane region" description="Helical" evidence="6">
    <location>
        <begin position="133"/>
        <end position="157"/>
    </location>
</feature>
<dbReference type="AlphaFoldDB" id="A0A162MUD9"/>
<evidence type="ECO:0000256" key="3">
    <source>
        <dbReference type="ARBA" id="ARBA00022692"/>
    </source>
</evidence>
<comment type="caution">
    <text evidence="7">The sequence shown here is derived from an EMBL/GenBank/DDBJ whole genome shotgun (WGS) entry which is preliminary data.</text>
</comment>
<feature type="transmembrane region" description="Helical" evidence="6">
    <location>
        <begin position="335"/>
        <end position="360"/>
    </location>
</feature>
<dbReference type="Gene3D" id="1.20.1740.10">
    <property type="entry name" value="Amino acid/polyamine transporter I"/>
    <property type="match status" value="1"/>
</dbReference>
<dbReference type="STRING" id="1081102.A0A162MUD9"/>
<evidence type="ECO:0000256" key="6">
    <source>
        <dbReference type="SAM" id="Phobius"/>
    </source>
</evidence>
<gene>
    <name evidence="7" type="ORF">SPI_01696</name>
</gene>
<dbReference type="PANTHER" id="PTHR45649">
    <property type="entry name" value="AMINO-ACID PERMEASE BAT1"/>
    <property type="match status" value="1"/>
</dbReference>
<feature type="transmembrane region" description="Helical" evidence="6">
    <location>
        <begin position="287"/>
        <end position="315"/>
    </location>
</feature>
<keyword evidence="8" id="KW-1185">Reference proteome</keyword>
<dbReference type="EMBL" id="AZHD01000002">
    <property type="protein sequence ID" value="OAA67120.1"/>
    <property type="molecule type" value="Genomic_DNA"/>
</dbReference>
<evidence type="ECO:0000313" key="8">
    <source>
        <dbReference type="Proteomes" id="UP000076874"/>
    </source>
</evidence>
<keyword evidence="3 6" id="KW-0812">Transmembrane</keyword>
<dbReference type="Pfam" id="PF13520">
    <property type="entry name" value="AA_permease_2"/>
    <property type="match status" value="1"/>
</dbReference>
<keyword evidence="4 6" id="KW-1133">Transmembrane helix</keyword>
<evidence type="ECO:0000256" key="5">
    <source>
        <dbReference type="ARBA" id="ARBA00023136"/>
    </source>
</evidence>
<evidence type="ECO:0000256" key="4">
    <source>
        <dbReference type="ARBA" id="ARBA00022989"/>
    </source>
</evidence>
<evidence type="ECO:0000256" key="2">
    <source>
        <dbReference type="ARBA" id="ARBA00022448"/>
    </source>
</evidence>
<organism evidence="7 8">
    <name type="scientific">Niveomyces insectorum RCEF 264</name>
    <dbReference type="NCBI Taxonomy" id="1081102"/>
    <lineage>
        <taxon>Eukaryota</taxon>
        <taxon>Fungi</taxon>
        <taxon>Dikarya</taxon>
        <taxon>Ascomycota</taxon>
        <taxon>Pezizomycotina</taxon>
        <taxon>Sordariomycetes</taxon>
        <taxon>Hypocreomycetidae</taxon>
        <taxon>Hypocreales</taxon>
        <taxon>Cordycipitaceae</taxon>
        <taxon>Niveomyces</taxon>
    </lineage>
</organism>
<reference evidence="7 8" key="1">
    <citation type="journal article" date="2016" name="Genome Biol. Evol.">
        <title>Divergent and convergent evolution of fungal pathogenicity.</title>
        <authorList>
            <person name="Shang Y."/>
            <person name="Xiao G."/>
            <person name="Zheng P."/>
            <person name="Cen K."/>
            <person name="Zhan S."/>
            <person name="Wang C."/>
        </authorList>
    </citation>
    <scope>NUCLEOTIDE SEQUENCE [LARGE SCALE GENOMIC DNA]</scope>
    <source>
        <strain evidence="7 8">RCEF 264</strain>
    </source>
</reference>
<dbReference type="Proteomes" id="UP000076874">
    <property type="component" value="Unassembled WGS sequence"/>
</dbReference>
<accession>A0A162MUD9</accession>